<dbReference type="AlphaFoldDB" id="H2CDV2"/>
<dbReference type="HOGENOM" id="CLU_911973_0_0_12"/>
<gene>
    <name evidence="3" type="ORF">Lepil_0770</name>
</gene>
<dbReference type="NCBIfam" id="NF047447">
    <property type="entry name" value="Lepto_OmpL37"/>
    <property type="match status" value="1"/>
</dbReference>
<dbReference type="STRING" id="183.GCA_002009735_00884"/>
<name>H2CDV2_9LEPT</name>
<keyword evidence="4" id="KW-1185">Reference proteome</keyword>
<reference evidence="3 4" key="1">
    <citation type="submission" date="2011-10" db="EMBL/GenBank/DDBJ databases">
        <title>The Improved High-Quality Draft genome of Leptonema illini DSM 21528.</title>
        <authorList>
            <consortium name="US DOE Joint Genome Institute (JGI-PGF)"/>
            <person name="Lucas S."/>
            <person name="Copeland A."/>
            <person name="Lapidus A."/>
            <person name="Glavina del Rio T."/>
            <person name="Dalin E."/>
            <person name="Tice H."/>
            <person name="Bruce D."/>
            <person name="Goodwin L."/>
            <person name="Pitluck S."/>
            <person name="Peters L."/>
            <person name="Mikhailova N."/>
            <person name="Held B."/>
            <person name="Kyrpides N."/>
            <person name="Mavromatis K."/>
            <person name="Ivanova N."/>
            <person name="Markowitz V."/>
            <person name="Cheng J.-F."/>
            <person name="Hugenholtz P."/>
            <person name="Woyke T."/>
            <person name="Wu D."/>
            <person name="Gronow S."/>
            <person name="Wellnitz S."/>
            <person name="Brambilla E.-M."/>
            <person name="Klenk H.-P."/>
            <person name="Eisen J.A."/>
        </authorList>
    </citation>
    <scope>NUCLEOTIDE SEQUENCE [LARGE SCALE GENOMIC DNA]</scope>
    <source>
        <strain evidence="3 4">DSM 21528</strain>
    </source>
</reference>
<dbReference type="RefSeq" id="WP_002770134.1">
    <property type="nucleotide sequence ID" value="NZ_JH597773.1"/>
</dbReference>
<proteinExistence type="predicted"/>
<dbReference type="InterPro" id="IPR058230">
    <property type="entry name" value="OmpL37"/>
</dbReference>
<evidence type="ECO:0000313" key="4">
    <source>
        <dbReference type="Proteomes" id="UP000005737"/>
    </source>
</evidence>
<feature type="region of interest" description="Disordered" evidence="1">
    <location>
        <begin position="292"/>
        <end position="332"/>
    </location>
</feature>
<evidence type="ECO:0000256" key="1">
    <source>
        <dbReference type="SAM" id="MobiDB-lite"/>
    </source>
</evidence>
<evidence type="ECO:0000313" key="3">
    <source>
        <dbReference type="EMBL" id="EHQ05471.1"/>
    </source>
</evidence>
<protein>
    <submittedName>
        <fullName evidence="3">Uncharacterized protein</fullName>
    </submittedName>
</protein>
<dbReference type="PROSITE" id="PS51257">
    <property type="entry name" value="PROKAR_LIPOPROTEIN"/>
    <property type="match status" value="1"/>
</dbReference>
<dbReference type="EMBL" id="JH597773">
    <property type="protein sequence ID" value="EHQ05471.1"/>
    <property type="molecule type" value="Genomic_DNA"/>
</dbReference>
<accession>H2CDV2</accession>
<dbReference type="Proteomes" id="UP000005737">
    <property type="component" value="Unassembled WGS sequence"/>
</dbReference>
<keyword evidence="2" id="KW-0732">Signal</keyword>
<feature type="signal peptide" evidence="2">
    <location>
        <begin position="1"/>
        <end position="27"/>
    </location>
</feature>
<feature type="compositionally biased region" description="Basic and acidic residues" evidence="1">
    <location>
        <begin position="316"/>
        <end position="332"/>
    </location>
</feature>
<evidence type="ECO:0000256" key="2">
    <source>
        <dbReference type="SAM" id="SignalP"/>
    </source>
</evidence>
<organism evidence="3 4">
    <name type="scientific">Leptonema illini DSM 21528</name>
    <dbReference type="NCBI Taxonomy" id="929563"/>
    <lineage>
        <taxon>Bacteria</taxon>
        <taxon>Pseudomonadati</taxon>
        <taxon>Spirochaetota</taxon>
        <taxon>Spirochaetia</taxon>
        <taxon>Leptospirales</taxon>
        <taxon>Leptospiraceae</taxon>
        <taxon>Leptonema</taxon>
    </lineage>
</organism>
<sequence length="332" mass="38240">MRQKVQLFLFTGLLACLALFPHREAAAQTIDSTELNSMLAQNRSDVEFLDIVASNLPKESDLQKRIVASLEESVRLDFFARMWRLQGRSGDSFRQLRASRVALREGYRRALGYYIDTGWVLLESSAPGIVRSEDPVAGHYMKLGFRDLEAARILYRQGVRHARETPTLAIRAYSDGLRRIRRARRYGLLALVESRTPMTEKDRFRTVSLDDLRENPDDEKDTRSHFQIVQDRLINLISRRILDASVQSASRGYPIQLDLLELHEDNYGRLLGDREAQLDRIYDELDVSSFHKEESLPKRNTLNRFEIPASDSDPIEPLRDAQPGEEKPDQNP</sequence>
<feature type="chain" id="PRO_5003560329" evidence="2">
    <location>
        <begin position="28"/>
        <end position="332"/>
    </location>
</feature>